<protein>
    <submittedName>
        <fullName evidence="1">Jg22100 protein</fullName>
    </submittedName>
</protein>
<evidence type="ECO:0000313" key="2">
    <source>
        <dbReference type="Proteomes" id="UP000838756"/>
    </source>
</evidence>
<reference evidence="1" key="1">
    <citation type="submission" date="2022-03" db="EMBL/GenBank/DDBJ databases">
        <authorList>
            <person name="Lindestad O."/>
        </authorList>
    </citation>
    <scope>NUCLEOTIDE SEQUENCE</scope>
</reference>
<keyword evidence="2" id="KW-1185">Reference proteome</keyword>
<dbReference type="OrthoDB" id="6930810at2759"/>
<dbReference type="AlphaFoldDB" id="A0A8S4RMK3"/>
<accession>A0A8S4RMK3</accession>
<dbReference type="Proteomes" id="UP000838756">
    <property type="component" value="Unassembled WGS sequence"/>
</dbReference>
<organism evidence="1 2">
    <name type="scientific">Pararge aegeria aegeria</name>
    <dbReference type="NCBI Taxonomy" id="348720"/>
    <lineage>
        <taxon>Eukaryota</taxon>
        <taxon>Metazoa</taxon>
        <taxon>Ecdysozoa</taxon>
        <taxon>Arthropoda</taxon>
        <taxon>Hexapoda</taxon>
        <taxon>Insecta</taxon>
        <taxon>Pterygota</taxon>
        <taxon>Neoptera</taxon>
        <taxon>Endopterygota</taxon>
        <taxon>Lepidoptera</taxon>
        <taxon>Glossata</taxon>
        <taxon>Ditrysia</taxon>
        <taxon>Papilionoidea</taxon>
        <taxon>Nymphalidae</taxon>
        <taxon>Satyrinae</taxon>
        <taxon>Satyrini</taxon>
        <taxon>Parargina</taxon>
        <taxon>Pararge</taxon>
    </lineage>
</organism>
<comment type="caution">
    <text evidence="1">The sequence shown here is derived from an EMBL/GenBank/DDBJ whole genome shotgun (WGS) entry which is preliminary data.</text>
</comment>
<gene>
    <name evidence="1" type="primary">jg22100</name>
    <name evidence="1" type="ORF">PAEG_LOCUS15319</name>
</gene>
<dbReference type="EMBL" id="CAKXAJ010025322">
    <property type="protein sequence ID" value="CAH2238172.1"/>
    <property type="molecule type" value="Genomic_DNA"/>
</dbReference>
<proteinExistence type="predicted"/>
<sequence>MASISDKTKLTILVLVNIFIKNNCQSDLNQSASDNEKPNGLLLRDDVKDAIDYDEYAINSNPESIMKEPERTLARAETNEDEVSQVNSKETIDKTTLPTDNVLTTVICDEIPEADKIVEKPDAEYENNREVLEDNDGRVKTTSQDVTETVTGYTVSMLDTNVYNRDSVEDQNESRVNVQSETPSLMATTRSMDSIEETSKAVLEDYENLGQRNPKTESRYKTIPV</sequence>
<name>A0A8S4RMK3_9NEOP</name>
<evidence type="ECO:0000313" key="1">
    <source>
        <dbReference type="EMBL" id="CAH2238172.1"/>
    </source>
</evidence>